<sequence>MKMKKKVIIICFLIIALCVLFLEVLNISIGYYGYGYDGARMFSLTKQESKNNGVFVKDVKYKVSPLLHVKSIFVEKGFKWDNFMNMHAIKLTKKDDTGNNHPELPYQIIVEYEKYNYDDSVYCIVTPYNKKLKNSHFNDTLFFRVSISPLNNITHTSYYTLKVWDCTLSNKSAQLQM</sequence>
<reference evidence="1 2" key="1">
    <citation type="submission" date="2018-06" db="EMBL/GenBank/DDBJ databases">
        <authorList>
            <consortium name="Pathogen Informatics"/>
            <person name="Doyle S."/>
        </authorList>
    </citation>
    <scope>NUCLEOTIDE SEQUENCE [LARGE SCALE GENOMIC DNA]</scope>
    <source>
        <strain evidence="1 2">NCTC13043</strain>
    </source>
</reference>
<evidence type="ECO:0000313" key="1">
    <source>
        <dbReference type="EMBL" id="SUC11670.1"/>
    </source>
</evidence>
<dbReference type="GeneID" id="78570258"/>
<name>A0A379EZ40_9BACT</name>
<protein>
    <submittedName>
        <fullName evidence="1">Uncharacterized protein</fullName>
    </submittedName>
</protein>
<dbReference type="OrthoDB" id="1253363at2"/>
<dbReference type="RefSeq" id="WP_115082917.1">
    <property type="nucleotide sequence ID" value="NZ_UGTP01000001.1"/>
</dbReference>
<accession>A0A379EZ40</accession>
<dbReference type="EMBL" id="UGTP01000001">
    <property type="protein sequence ID" value="SUC11670.1"/>
    <property type="molecule type" value="Genomic_DNA"/>
</dbReference>
<dbReference type="AlphaFoldDB" id="A0A379EZ40"/>
<gene>
    <name evidence="1" type="ORF">NCTC13043_00526</name>
</gene>
<dbReference type="Proteomes" id="UP000254235">
    <property type="component" value="Unassembled WGS sequence"/>
</dbReference>
<evidence type="ECO:0000313" key="2">
    <source>
        <dbReference type="Proteomes" id="UP000254235"/>
    </source>
</evidence>
<organism evidence="1 2">
    <name type="scientific">Prevotella pallens</name>
    <dbReference type="NCBI Taxonomy" id="60133"/>
    <lineage>
        <taxon>Bacteria</taxon>
        <taxon>Pseudomonadati</taxon>
        <taxon>Bacteroidota</taxon>
        <taxon>Bacteroidia</taxon>
        <taxon>Bacteroidales</taxon>
        <taxon>Prevotellaceae</taxon>
        <taxon>Prevotella</taxon>
    </lineage>
</organism>
<proteinExistence type="predicted"/>